<evidence type="ECO:0000256" key="10">
    <source>
        <dbReference type="ARBA" id="ARBA00023232"/>
    </source>
</evidence>
<dbReference type="SUPFAM" id="SSF56529">
    <property type="entry name" value="FAH"/>
    <property type="match status" value="1"/>
</dbReference>
<dbReference type="Proteomes" id="UP001501842">
    <property type="component" value="Unassembled WGS sequence"/>
</dbReference>
<evidence type="ECO:0000313" key="14">
    <source>
        <dbReference type="Proteomes" id="UP001501842"/>
    </source>
</evidence>
<gene>
    <name evidence="13" type="primary">fahA</name>
    <name evidence="13" type="ORF">GCM10010439_42540</name>
</gene>
<comment type="cofactor">
    <cofactor evidence="2">
        <name>Mg(2+)</name>
        <dbReference type="ChEBI" id="CHEBI:18420"/>
    </cofactor>
</comment>
<dbReference type="PANTHER" id="PTHR43069:SF2">
    <property type="entry name" value="FUMARYLACETOACETASE"/>
    <property type="match status" value="1"/>
</dbReference>
<dbReference type="Gene3D" id="2.30.30.230">
    <property type="entry name" value="Fumarylacetoacetase, N-terminal domain"/>
    <property type="match status" value="1"/>
</dbReference>
<feature type="domain" description="Fumarylacetoacetase-like C-terminal" evidence="11">
    <location>
        <begin position="94"/>
        <end position="357"/>
    </location>
</feature>
<evidence type="ECO:0000256" key="2">
    <source>
        <dbReference type="ARBA" id="ARBA00001946"/>
    </source>
</evidence>
<keyword evidence="6" id="KW-0378">Hydrolase</keyword>
<dbReference type="InterPro" id="IPR036462">
    <property type="entry name" value="Fumarylacetoacetase_N_sf"/>
</dbReference>
<evidence type="ECO:0000256" key="4">
    <source>
        <dbReference type="ARBA" id="ARBA00012094"/>
    </source>
</evidence>
<protein>
    <recommendedName>
        <fullName evidence="4">fumarylacetoacetase</fullName>
        <ecNumber evidence="4">3.7.1.2</ecNumber>
    </recommendedName>
</protein>
<dbReference type="Pfam" id="PF01557">
    <property type="entry name" value="FAA_hydrolase"/>
    <property type="match status" value="1"/>
</dbReference>
<dbReference type="InterPro" id="IPR011234">
    <property type="entry name" value="Fumarylacetoacetase-like_C"/>
</dbReference>
<dbReference type="PANTHER" id="PTHR43069">
    <property type="entry name" value="FUMARYLACETOACETASE"/>
    <property type="match status" value="1"/>
</dbReference>
<name>A0ABN3UCB7_9ACTN</name>
<dbReference type="EC" id="3.7.1.2" evidence="4"/>
<evidence type="ECO:0000256" key="1">
    <source>
        <dbReference type="ARBA" id="ARBA00001913"/>
    </source>
</evidence>
<comment type="pathway">
    <text evidence="3">Amino-acid degradation; L-phenylalanine degradation; acetoacetate and fumarate from L-phenylalanine: step 6/6.</text>
</comment>
<dbReference type="NCBIfam" id="TIGR01266">
    <property type="entry name" value="fum_ac_acetase"/>
    <property type="match status" value="1"/>
</dbReference>
<dbReference type="InterPro" id="IPR005959">
    <property type="entry name" value="Fumarylacetoacetase"/>
</dbReference>
<sequence length="380" mass="40730">MFDAEILPYGVFTTLDRPGVRRVGVAVEDRILDLSQARVPHPALFAYGTLDPFLVAGPEVWDEVRGALLGGLSGPYVPMSEATLHLPFSVADYVDFYASEHHATNVGRIFRPGRHPLTPNWMHLPIAYHGRAGTVVVSGTEIHRPSGQFRPEGSAAPFFGPTRRLDFEAELGFVVGAPSAMGSPVPVSDFAEHVFGVCVVNDWSARDLQAWEYVPLGPFLGKSFATSVSPWVVPLAALDGFRVPSRSGETPLLPYLRETEDRGLDLTLEVRLNGHVLSRPPYSSTHWSPAQMLAHLTANGASLRPGDLFASGTVSGPDPEDAGSLIELTAGGEQGLILPDGSARTWLEDGDEVEIAAVLPDGRFLGSVAGRISRSAPVAV</sequence>
<organism evidence="13 14">
    <name type="scientific">Actinocorallia aurantiaca</name>
    <dbReference type="NCBI Taxonomy" id="46204"/>
    <lineage>
        <taxon>Bacteria</taxon>
        <taxon>Bacillati</taxon>
        <taxon>Actinomycetota</taxon>
        <taxon>Actinomycetes</taxon>
        <taxon>Streptosporangiales</taxon>
        <taxon>Thermomonosporaceae</taxon>
        <taxon>Actinocorallia</taxon>
    </lineage>
</organism>
<keyword evidence="7" id="KW-0106">Calcium</keyword>
<evidence type="ECO:0000259" key="12">
    <source>
        <dbReference type="Pfam" id="PF09298"/>
    </source>
</evidence>
<evidence type="ECO:0000256" key="3">
    <source>
        <dbReference type="ARBA" id="ARBA00004782"/>
    </source>
</evidence>
<evidence type="ECO:0000256" key="5">
    <source>
        <dbReference type="ARBA" id="ARBA00022723"/>
    </source>
</evidence>
<proteinExistence type="predicted"/>
<keyword evidence="9" id="KW-0828">Tyrosine catabolism</keyword>
<dbReference type="SUPFAM" id="SSF63433">
    <property type="entry name" value="Fumarylacetoacetate hydrolase, FAH, N-terminal domain"/>
    <property type="match status" value="1"/>
</dbReference>
<keyword evidence="5" id="KW-0479">Metal-binding</keyword>
<evidence type="ECO:0000256" key="6">
    <source>
        <dbReference type="ARBA" id="ARBA00022801"/>
    </source>
</evidence>
<dbReference type="RefSeq" id="WP_344452326.1">
    <property type="nucleotide sequence ID" value="NZ_BAAATZ010000017.1"/>
</dbReference>
<dbReference type="InterPro" id="IPR036663">
    <property type="entry name" value="Fumarylacetoacetase_C_sf"/>
</dbReference>
<evidence type="ECO:0000256" key="9">
    <source>
        <dbReference type="ARBA" id="ARBA00022878"/>
    </source>
</evidence>
<reference evidence="13 14" key="1">
    <citation type="journal article" date="2019" name="Int. J. Syst. Evol. Microbiol.">
        <title>The Global Catalogue of Microorganisms (GCM) 10K type strain sequencing project: providing services to taxonomists for standard genome sequencing and annotation.</title>
        <authorList>
            <consortium name="The Broad Institute Genomics Platform"/>
            <consortium name="The Broad Institute Genome Sequencing Center for Infectious Disease"/>
            <person name="Wu L."/>
            <person name="Ma J."/>
        </authorList>
    </citation>
    <scope>NUCLEOTIDE SEQUENCE [LARGE SCALE GENOMIC DNA]</scope>
    <source>
        <strain evidence="13 14">JCM 8201</strain>
    </source>
</reference>
<keyword evidence="14" id="KW-1185">Reference proteome</keyword>
<dbReference type="InterPro" id="IPR015377">
    <property type="entry name" value="Fumarylacetoacetase_N"/>
</dbReference>
<keyword evidence="10" id="KW-0585">Phenylalanine catabolism</keyword>
<dbReference type="Pfam" id="PF09298">
    <property type="entry name" value="FAA_hydrolase_N"/>
    <property type="match status" value="1"/>
</dbReference>
<evidence type="ECO:0000313" key="13">
    <source>
        <dbReference type="EMBL" id="GAA2730185.1"/>
    </source>
</evidence>
<feature type="domain" description="Fumarylacetoacetase N-terminal" evidence="12">
    <location>
        <begin position="7"/>
        <end position="72"/>
    </location>
</feature>
<dbReference type="Gene3D" id="3.90.850.10">
    <property type="entry name" value="Fumarylacetoacetase-like, C-terminal domain"/>
    <property type="match status" value="1"/>
</dbReference>
<accession>A0ABN3UCB7</accession>
<comment type="caution">
    <text evidence="13">The sequence shown here is derived from an EMBL/GenBank/DDBJ whole genome shotgun (WGS) entry which is preliminary data.</text>
</comment>
<keyword evidence="8" id="KW-0460">Magnesium</keyword>
<evidence type="ECO:0000256" key="7">
    <source>
        <dbReference type="ARBA" id="ARBA00022837"/>
    </source>
</evidence>
<comment type="cofactor">
    <cofactor evidence="1">
        <name>Ca(2+)</name>
        <dbReference type="ChEBI" id="CHEBI:29108"/>
    </cofactor>
</comment>
<dbReference type="EMBL" id="BAAATZ010000017">
    <property type="protein sequence ID" value="GAA2730185.1"/>
    <property type="molecule type" value="Genomic_DNA"/>
</dbReference>
<evidence type="ECO:0000259" key="11">
    <source>
        <dbReference type="Pfam" id="PF01557"/>
    </source>
</evidence>
<evidence type="ECO:0000256" key="8">
    <source>
        <dbReference type="ARBA" id="ARBA00022842"/>
    </source>
</evidence>